<protein>
    <submittedName>
        <fullName evidence="2">XRE family transcriptional regulator</fullName>
    </submittedName>
</protein>
<dbReference type="Proteomes" id="UP000267524">
    <property type="component" value="Unassembled WGS sequence"/>
</dbReference>
<dbReference type="GO" id="GO:0003677">
    <property type="term" value="F:DNA binding"/>
    <property type="evidence" value="ECO:0007669"/>
    <property type="project" value="InterPro"/>
</dbReference>
<dbReference type="InterPro" id="IPR010982">
    <property type="entry name" value="Lambda_DNA-bd_dom_sf"/>
</dbReference>
<dbReference type="SMART" id="SM00530">
    <property type="entry name" value="HTH_XRE"/>
    <property type="match status" value="1"/>
</dbReference>
<proteinExistence type="predicted"/>
<dbReference type="Pfam" id="PF01381">
    <property type="entry name" value="HTH_3"/>
    <property type="match status" value="1"/>
</dbReference>
<evidence type="ECO:0000313" key="3">
    <source>
        <dbReference type="Proteomes" id="UP000267524"/>
    </source>
</evidence>
<dbReference type="RefSeq" id="WP_122548137.1">
    <property type="nucleotide sequence ID" value="NZ_QWIV01000014.1"/>
</dbReference>
<dbReference type="Gene3D" id="1.10.260.40">
    <property type="entry name" value="lambda repressor-like DNA-binding domains"/>
    <property type="match status" value="1"/>
</dbReference>
<dbReference type="CDD" id="cd00093">
    <property type="entry name" value="HTH_XRE"/>
    <property type="match status" value="1"/>
</dbReference>
<dbReference type="EMBL" id="QWIV01000014">
    <property type="protein sequence ID" value="RMZ58990.1"/>
    <property type="molecule type" value="Genomic_DNA"/>
</dbReference>
<dbReference type="AlphaFoldDB" id="A0A3M7LAH4"/>
<dbReference type="InterPro" id="IPR001387">
    <property type="entry name" value="Cro/C1-type_HTH"/>
</dbReference>
<comment type="caution">
    <text evidence="2">The sequence shown here is derived from an EMBL/GenBank/DDBJ whole genome shotgun (WGS) entry which is preliminary data.</text>
</comment>
<dbReference type="SUPFAM" id="SSF47413">
    <property type="entry name" value="lambda repressor-like DNA-binding domains"/>
    <property type="match status" value="1"/>
</dbReference>
<evidence type="ECO:0000259" key="1">
    <source>
        <dbReference type="PROSITE" id="PS50943"/>
    </source>
</evidence>
<reference evidence="2 3" key="1">
    <citation type="submission" date="2018-08" db="EMBL/GenBank/DDBJ databases">
        <title>Chryseobacterium nematophagum: a novel matrix digesting pathogen of nematodes.</title>
        <authorList>
            <person name="Page A."/>
            <person name="Roberts M."/>
            <person name="Felix M.-A."/>
            <person name="Weir W."/>
        </authorList>
    </citation>
    <scope>NUCLEOTIDE SEQUENCE [LARGE SCALE GENOMIC DNA]</scope>
    <source>
        <strain evidence="2 3">JUb275</strain>
    </source>
</reference>
<keyword evidence="3" id="KW-1185">Reference proteome</keyword>
<dbReference type="PROSITE" id="PS50943">
    <property type="entry name" value="HTH_CROC1"/>
    <property type="match status" value="1"/>
</dbReference>
<feature type="domain" description="HTH cro/C1-type" evidence="1">
    <location>
        <begin position="6"/>
        <end position="59"/>
    </location>
</feature>
<organism evidence="2 3">
    <name type="scientific">Chryseobacterium nematophagum</name>
    <dbReference type="NCBI Taxonomy" id="2305228"/>
    <lineage>
        <taxon>Bacteria</taxon>
        <taxon>Pseudomonadati</taxon>
        <taxon>Bacteroidota</taxon>
        <taxon>Flavobacteriia</taxon>
        <taxon>Flavobacteriales</taxon>
        <taxon>Weeksellaceae</taxon>
        <taxon>Chryseobacterium group</taxon>
        <taxon>Chryseobacterium</taxon>
    </lineage>
</organism>
<gene>
    <name evidence="2" type="ORF">D1632_15605</name>
</gene>
<sequence>MNKLDIKNFRTRYNLSQEDLAQITGSSVRTVKSWEYGERNISKVAQKIIENYTQSVENIPLNPTKEAVLKKLKEVKKNNGHKEKDRILDASGLVRQRVITIPIPGFAGLQQHFFSEDYIEQNFMEEEVLVRVEEKITDPYYRIQVKENNYSMSPTLLPLEWVWCEPISEIFWNDPKTFKKQKIYCLWHPTKGILYKRISKYKQGIITLSSDNENKDDYPDQDFFIGEFKRIFLIRKKEVEL</sequence>
<evidence type="ECO:0000313" key="2">
    <source>
        <dbReference type="EMBL" id="RMZ58990.1"/>
    </source>
</evidence>
<accession>A0A3M7LAH4</accession>
<name>A0A3M7LAH4_9FLAO</name>